<feature type="coiled-coil region" evidence="1">
    <location>
        <begin position="79"/>
        <end position="106"/>
    </location>
</feature>
<proteinExistence type="predicted"/>
<dbReference type="EMBL" id="BGPR01011176">
    <property type="protein sequence ID" value="GBN49993.1"/>
    <property type="molecule type" value="Genomic_DNA"/>
</dbReference>
<accession>A0A4Y2PDG5</accession>
<reference evidence="2 4" key="1">
    <citation type="journal article" date="2019" name="Sci. Rep.">
        <title>Orb-weaving spider Araneus ventricosus genome elucidates the spidroin gene catalogue.</title>
        <authorList>
            <person name="Kono N."/>
            <person name="Nakamura H."/>
            <person name="Ohtoshi R."/>
            <person name="Moran D.A.P."/>
            <person name="Shinohara A."/>
            <person name="Yoshida Y."/>
            <person name="Fujiwara M."/>
            <person name="Mori M."/>
            <person name="Tomita M."/>
            <person name="Arakawa K."/>
        </authorList>
    </citation>
    <scope>NUCLEOTIDE SEQUENCE [LARGE SCALE GENOMIC DNA]</scope>
</reference>
<evidence type="ECO:0000256" key="1">
    <source>
        <dbReference type="SAM" id="Coils"/>
    </source>
</evidence>
<protein>
    <submittedName>
        <fullName evidence="2">Uncharacterized protein</fullName>
    </submittedName>
</protein>
<gene>
    <name evidence="3" type="ORF">AVEN_265084_1</name>
    <name evidence="2" type="ORF">AVEN_8224_1</name>
</gene>
<comment type="caution">
    <text evidence="2">The sequence shown here is derived from an EMBL/GenBank/DDBJ whole genome shotgun (WGS) entry which is preliminary data.</text>
</comment>
<keyword evidence="4" id="KW-1185">Reference proteome</keyword>
<dbReference type="OrthoDB" id="6594513at2759"/>
<evidence type="ECO:0000313" key="3">
    <source>
        <dbReference type="EMBL" id="GBN49993.1"/>
    </source>
</evidence>
<evidence type="ECO:0000313" key="2">
    <source>
        <dbReference type="EMBL" id="GBN49985.1"/>
    </source>
</evidence>
<keyword evidence="1" id="KW-0175">Coiled coil</keyword>
<name>A0A4Y2PDG5_ARAVE</name>
<dbReference type="EMBL" id="BGPR01011175">
    <property type="protein sequence ID" value="GBN49985.1"/>
    <property type="molecule type" value="Genomic_DNA"/>
</dbReference>
<evidence type="ECO:0000313" key="4">
    <source>
        <dbReference type="Proteomes" id="UP000499080"/>
    </source>
</evidence>
<organism evidence="2 4">
    <name type="scientific">Araneus ventricosus</name>
    <name type="common">Orbweaver spider</name>
    <name type="synonym">Epeira ventricosa</name>
    <dbReference type="NCBI Taxonomy" id="182803"/>
    <lineage>
        <taxon>Eukaryota</taxon>
        <taxon>Metazoa</taxon>
        <taxon>Ecdysozoa</taxon>
        <taxon>Arthropoda</taxon>
        <taxon>Chelicerata</taxon>
        <taxon>Arachnida</taxon>
        <taxon>Araneae</taxon>
        <taxon>Araneomorphae</taxon>
        <taxon>Entelegynae</taxon>
        <taxon>Araneoidea</taxon>
        <taxon>Araneidae</taxon>
        <taxon>Araneus</taxon>
    </lineage>
</organism>
<dbReference type="AlphaFoldDB" id="A0A4Y2PDG5"/>
<dbReference type="Proteomes" id="UP000499080">
    <property type="component" value="Unassembled WGS sequence"/>
</dbReference>
<sequence>MTISILLSKVKNCCKWEVCSNLPYNPDLPPNLGSKHLSGTRFSSNSDAKTAAENWLNGHGRDFYKAGLNKLVLHSDKCLNRFEEIIETAVQKNDNLMRKRKRCREDEDVEDVLKERFLKVGAKDARCCGPLLRQKSEDLPKKWAKKIFKLQRAGFTGGRKERALLS</sequence>